<feature type="compositionally biased region" description="Basic and acidic residues" evidence="1">
    <location>
        <begin position="163"/>
        <end position="173"/>
    </location>
</feature>
<name>A0A6M3IM23_9ZZZZ</name>
<accession>A0A6M3IM23</accession>
<proteinExistence type="predicted"/>
<feature type="region of interest" description="Disordered" evidence="1">
    <location>
        <begin position="163"/>
        <end position="186"/>
    </location>
</feature>
<dbReference type="EMBL" id="MT141731">
    <property type="protein sequence ID" value="QJA69722.1"/>
    <property type="molecule type" value="Genomic_DNA"/>
</dbReference>
<evidence type="ECO:0000313" key="2">
    <source>
        <dbReference type="EMBL" id="QJA58556.1"/>
    </source>
</evidence>
<organism evidence="2">
    <name type="scientific">viral metagenome</name>
    <dbReference type="NCBI Taxonomy" id="1070528"/>
    <lineage>
        <taxon>unclassified sequences</taxon>
        <taxon>metagenomes</taxon>
        <taxon>organismal metagenomes</taxon>
    </lineage>
</organism>
<dbReference type="AlphaFoldDB" id="A0A6M3IM23"/>
<reference evidence="2" key="1">
    <citation type="submission" date="2020-03" db="EMBL/GenBank/DDBJ databases">
        <title>The deep terrestrial virosphere.</title>
        <authorList>
            <person name="Holmfeldt K."/>
            <person name="Nilsson E."/>
            <person name="Simone D."/>
            <person name="Lopez-Fernandez M."/>
            <person name="Wu X."/>
            <person name="de Brujin I."/>
            <person name="Lundin D."/>
            <person name="Andersson A."/>
            <person name="Bertilsson S."/>
            <person name="Dopson M."/>
        </authorList>
    </citation>
    <scope>NUCLEOTIDE SEQUENCE</scope>
    <source>
        <strain evidence="3">MM415A04335</strain>
        <strain evidence="2">MM415B01437</strain>
    </source>
</reference>
<protein>
    <recommendedName>
        <fullName evidence="4">Morphogenetic protein</fullName>
    </recommendedName>
</protein>
<gene>
    <name evidence="3" type="ORF">MM415A04335_0002</name>
    <name evidence="2" type="ORF">MM415B01437_0008</name>
</gene>
<dbReference type="EMBL" id="MT141329">
    <property type="protein sequence ID" value="QJA58556.1"/>
    <property type="molecule type" value="Genomic_DNA"/>
</dbReference>
<sequence length="235" mass="27353">MNKEKPIIFSGPMVRAVLEGRKTQTRRIIKPQPDLCGDGSIYYPDRSASRWKHYVSEGHFIRGVAVDFSPYGQPGTKLWVRETWQLFFDDEISPDRFRGPRGTMGIPAQPERLSFAFYRADGDLINPEFGKAHWMSPLYMPRKYSRITLEITNVRVERVQDISEEDARSEGAQKTKNGWSMEHPRPKDECLSTARTAFANYFCKLHGGKKWNLKPTNLWDVNPWVWVIEFKRLTP</sequence>
<evidence type="ECO:0000256" key="1">
    <source>
        <dbReference type="SAM" id="MobiDB-lite"/>
    </source>
</evidence>
<evidence type="ECO:0000313" key="3">
    <source>
        <dbReference type="EMBL" id="QJA69722.1"/>
    </source>
</evidence>
<evidence type="ECO:0008006" key="4">
    <source>
        <dbReference type="Google" id="ProtNLM"/>
    </source>
</evidence>